<dbReference type="SUPFAM" id="SSF51197">
    <property type="entry name" value="Clavaminate synthase-like"/>
    <property type="match status" value="1"/>
</dbReference>
<dbReference type="PANTHER" id="PTHR37285">
    <property type="entry name" value="SPORE WALL MATURATION PROTEIN DIT1"/>
    <property type="match status" value="1"/>
</dbReference>
<dbReference type="GO" id="GO:0016491">
    <property type="term" value="F:oxidoreductase activity"/>
    <property type="evidence" value="ECO:0007669"/>
    <property type="project" value="UniProtKB-KW"/>
</dbReference>
<dbReference type="EMBL" id="VXIT01000001">
    <property type="protein sequence ID" value="KAA6416029.1"/>
    <property type="molecule type" value="Genomic_DNA"/>
</dbReference>
<evidence type="ECO:0000313" key="3">
    <source>
        <dbReference type="Proteomes" id="UP000324767"/>
    </source>
</evidence>
<dbReference type="Gene3D" id="3.60.130.10">
    <property type="entry name" value="Clavaminate synthase-like"/>
    <property type="match status" value="1"/>
</dbReference>
<dbReference type="AlphaFoldDB" id="A0A5M8Q4M4"/>
<accession>A0A5M8Q4M4</accession>
<evidence type="ECO:0000256" key="1">
    <source>
        <dbReference type="ARBA" id="ARBA00023002"/>
    </source>
</evidence>
<sequence>MAFARVTGYTDFKVPKFSSKPVESRALIYAEEFTTPNGPVDGEISKDTITALNEDPAVTDVTVSGIAAEQFTAKKLEIAEDGQAAISHDDTVSDLKGQQPASVRLRASNEIAHPIDDGKTPPPPKTVIEIVEDVVDVLERYRLPHHTDVSMPWGARSKILVQVEHFVFKNEPVCMVLPAFPFKSPNKKTKVLGDLPDKGEEIALQHLDGLCQAIGDVYPAGGRIFIISDGLMYNDLLGVSDQEVWRYGHALRQLADDCACNRLKFVRLGDLINVEDIGEPLSEEDYLRDASSFRDSLIKQYLPVDFDPAQITNDADTCLTYRGYIKFLETDLADNVSPLDTERKSKAQTKRHHEDVAKGMISRGKAFANSIAVKFPAHVRLSIHPSTETSKLSMSLIPQKGRSQMTPWHSSLVQALDGSIIMSHALSVPARTHDLIYEHGRPSYFRERSPLFHWPGMDVSFNYMYPCGLMVIPTDKSCRYSLHNVQMQKVRTLAEACSPVVLRGFADTTDGHIYEAKAHDLGAVAPWMFGGKHIVKDVGRPGRMNNNVVSSEAIPMHYDGIFKFAKKTDAATGEEISVSAPPRFQYFTAITPSPRGSGYTLFAASRLFWQHLPPQHTIDELKALT</sequence>
<evidence type="ECO:0008006" key="4">
    <source>
        <dbReference type="Google" id="ProtNLM"/>
    </source>
</evidence>
<dbReference type="OrthoDB" id="429813at2759"/>
<dbReference type="InterPro" id="IPR007817">
    <property type="entry name" value="Isocyanide_synthase_DIT1"/>
</dbReference>
<protein>
    <recommendedName>
        <fullName evidence="4">Pyoverdine biosynthesis</fullName>
    </recommendedName>
</protein>
<reference evidence="2 3" key="1">
    <citation type="submission" date="2019-09" db="EMBL/GenBank/DDBJ databases">
        <title>The hologenome of the rock-dwelling lichen Lasallia pustulata.</title>
        <authorList>
            <person name="Greshake Tzovaras B."/>
            <person name="Segers F."/>
            <person name="Bicker A."/>
            <person name="Dal Grande F."/>
            <person name="Otte J."/>
            <person name="Hankeln T."/>
            <person name="Schmitt I."/>
            <person name="Ebersberger I."/>
        </authorList>
    </citation>
    <scope>NUCLEOTIDE SEQUENCE [LARGE SCALE GENOMIC DNA]</scope>
    <source>
        <strain evidence="2">A1-1</strain>
    </source>
</reference>
<dbReference type="Proteomes" id="UP000324767">
    <property type="component" value="Unassembled WGS sequence"/>
</dbReference>
<proteinExistence type="predicted"/>
<comment type="caution">
    <text evidence="2">The sequence shown here is derived from an EMBL/GenBank/DDBJ whole genome shotgun (WGS) entry which is preliminary data.</text>
</comment>
<keyword evidence="1" id="KW-0560">Oxidoreductase</keyword>
<evidence type="ECO:0000313" key="2">
    <source>
        <dbReference type="EMBL" id="KAA6416029.1"/>
    </source>
</evidence>
<organism evidence="2 3">
    <name type="scientific">Lasallia pustulata</name>
    <dbReference type="NCBI Taxonomy" id="136370"/>
    <lineage>
        <taxon>Eukaryota</taxon>
        <taxon>Fungi</taxon>
        <taxon>Dikarya</taxon>
        <taxon>Ascomycota</taxon>
        <taxon>Pezizomycotina</taxon>
        <taxon>Lecanoromycetes</taxon>
        <taxon>OSLEUM clade</taxon>
        <taxon>Umbilicariomycetidae</taxon>
        <taxon>Umbilicariales</taxon>
        <taxon>Umbilicariaceae</taxon>
        <taxon>Lasallia</taxon>
    </lineage>
</organism>
<name>A0A5M8Q4M4_9LECA</name>
<dbReference type="InterPro" id="IPR042098">
    <property type="entry name" value="TauD-like_sf"/>
</dbReference>
<dbReference type="PANTHER" id="PTHR37285:SF5">
    <property type="entry name" value="SPORE WALL MATURATION PROTEIN DIT1"/>
    <property type="match status" value="1"/>
</dbReference>
<gene>
    <name evidence="2" type="ORF">FRX48_00748</name>
</gene>
<dbReference type="Pfam" id="PF05141">
    <property type="entry name" value="DIT1_PvcA"/>
    <property type="match status" value="1"/>
</dbReference>